<evidence type="ECO:0000259" key="2">
    <source>
        <dbReference type="Pfam" id="PF12222"/>
    </source>
</evidence>
<feature type="signal peptide" evidence="1">
    <location>
        <begin position="1"/>
        <end position="21"/>
    </location>
</feature>
<comment type="caution">
    <text evidence="3">The sequence shown here is derived from an EMBL/GenBank/DDBJ whole genome shotgun (WGS) entry which is preliminary data.</text>
</comment>
<dbReference type="AlphaFoldDB" id="A0AA88DGA2"/>
<organism evidence="3 4">
    <name type="scientific">Ficus carica</name>
    <name type="common">Common fig</name>
    <dbReference type="NCBI Taxonomy" id="3494"/>
    <lineage>
        <taxon>Eukaryota</taxon>
        <taxon>Viridiplantae</taxon>
        <taxon>Streptophyta</taxon>
        <taxon>Embryophyta</taxon>
        <taxon>Tracheophyta</taxon>
        <taxon>Spermatophyta</taxon>
        <taxon>Magnoliopsida</taxon>
        <taxon>eudicotyledons</taxon>
        <taxon>Gunneridae</taxon>
        <taxon>Pentapetalae</taxon>
        <taxon>rosids</taxon>
        <taxon>fabids</taxon>
        <taxon>Rosales</taxon>
        <taxon>Moraceae</taxon>
        <taxon>Ficeae</taxon>
        <taxon>Ficus</taxon>
    </lineage>
</organism>
<dbReference type="InterPro" id="IPR021102">
    <property type="entry name" value="PNGase_A"/>
</dbReference>
<name>A0AA88DGA2_FICCA</name>
<dbReference type="Pfam" id="PF25156">
    <property type="entry name" value="PNGase_A_C"/>
    <property type="match status" value="1"/>
</dbReference>
<dbReference type="PANTHER" id="PTHR31104">
    <property type="entry name" value="PEPTIDE-N4-(N-ACETYL-BETA-GLUCOSAMINYL)ASPARAGINE AMIDASE A PROTEIN"/>
    <property type="match status" value="1"/>
</dbReference>
<evidence type="ECO:0000313" key="3">
    <source>
        <dbReference type="EMBL" id="GMN54372.1"/>
    </source>
</evidence>
<dbReference type="Pfam" id="PF12222">
    <property type="entry name" value="PNGaseA"/>
    <property type="match status" value="1"/>
</dbReference>
<dbReference type="EMBL" id="BTGU01000051">
    <property type="protein sequence ID" value="GMN54372.1"/>
    <property type="molecule type" value="Genomic_DNA"/>
</dbReference>
<keyword evidence="1" id="KW-0732">Signal</keyword>
<dbReference type="Proteomes" id="UP001187192">
    <property type="component" value="Unassembled WGS sequence"/>
</dbReference>
<evidence type="ECO:0000313" key="4">
    <source>
        <dbReference type="Proteomes" id="UP001187192"/>
    </source>
</evidence>
<gene>
    <name evidence="3" type="ORF">TIFTF001_023492</name>
</gene>
<evidence type="ECO:0000256" key="1">
    <source>
        <dbReference type="SAM" id="SignalP"/>
    </source>
</evidence>
<accession>A0AA88DGA2</accession>
<proteinExistence type="predicted"/>
<reference evidence="3" key="1">
    <citation type="submission" date="2023-07" db="EMBL/GenBank/DDBJ databases">
        <title>draft genome sequence of fig (Ficus carica).</title>
        <authorList>
            <person name="Takahashi T."/>
            <person name="Nishimura K."/>
        </authorList>
    </citation>
    <scope>NUCLEOTIDE SEQUENCE</scope>
</reference>
<feature type="domain" description="Peptide N-acetyl-beta-D-glucosaminyl asparaginase amidase A N-terminal" evidence="2">
    <location>
        <begin position="65"/>
        <end position="391"/>
    </location>
</feature>
<keyword evidence="4" id="KW-1185">Reference proteome</keyword>
<dbReference type="InterPro" id="IPR056948">
    <property type="entry name" value="PNGaseA_N"/>
</dbReference>
<feature type="chain" id="PRO_5041732225" description="Peptide N-acetyl-beta-D-glucosaminyl asparaginase amidase A N-terminal domain-containing protein" evidence="1">
    <location>
        <begin position="22"/>
        <end position="615"/>
    </location>
</feature>
<protein>
    <recommendedName>
        <fullName evidence="2">Peptide N-acetyl-beta-D-glucosaminyl asparaginase amidase A N-terminal domain-containing protein</fullName>
    </recommendedName>
</protein>
<sequence>MASSLITLLLSLLFLHHHSLSSIANPHKLHKLKPHLLSHLPRSKHSDHKPTEFFEVSKPIKLPNTKPCSNLVLTHDFAFTYGQPPVLASFHGPPPHCPSTQFSRIVLEWRATCRGTQFDRIFGVWLGGVELLRSCTAEPTSSGIVWTVEKDVTRYYSILTRNQTQKLSVYLGNVVDSTYTGVYHVNVSFHFYPVEKEKILKGFGVNSGFGFNSWADLVLPISRNLPLNDGLWFEIRKSGEIQLKEFEIPRNTYRAVLEVYVSFHENDEFWYSNLPNDYLAENGITDMPGNGPFREVVVSLDGKVVGAVWPFTVIYTGGMNPLLWAPISGIGSFDLPSYDIEITPFLGKILDGKIHKFGFNVTNALNVWFVDANLHLWLDKHSTKTEGKLLKHVSPPLVFSEVSNFKGLNGEFTTNANRKVLSIGWVKSSFGSFVTHSLQEFSYSNSLVMDNDANTQIIDQKIHFNDTVYVKTPFLDVHTIKSEKKFPLFLYLDYFDQGNGHYLYVTNLTLRFDENRSSKLAGCELSKSSLKNTQDGLGYLFIENNHIVGASASTQQLYSYKEDGKFCYFRNVSSSDYDIVYDEVKNGCSQRELDFPSAFGSGNQIFSHSKGFSSI</sequence>